<dbReference type="PANTHER" id="PTHR33376">
    <property type="match status" value="1"/>
</dbReference>
<dbReference type="Pfam" id="PF03480">
    <property type="entry name" value="DctP"/>
    <property type="match status" value="1"/>
</dbReference>
<dbReference type="Gene3D" id="3.40.190.170">
    <property type="entry name" value="Bacterial extracellular solute-binding protein, family 7"/>
    <property type="match status" value="1"/>
</dbReference>
<dbReference type="InterPro" id="IPR006311">
    <property type="entry name" value="TAT_signal"/>
</dbReference>
<evidence type="ECO:0000256" key="1">
    <source>
        <dbReference type="ARBA" id="ARBA00022729"/>
    </source>
</evidence>
<keyword evidence="4" id="KW-1185">Reference proteome</keyword>
<dbReference type="PANTHER" id="PTHR33376:SF5">
    <property type="entry name" value="EXTRACYTOPLASMIC SOLUTE RECEPTOR PROTEIN"/>
    <property type="match status" value="1"/>
</dbReference>
<evidence type="ECO:0000256" key="2">
    <source>
        <dbReference type="SAM" id="SignalP"/>
    </source>
</evidence>
<name>A0A917ZP40_9GAMM</name>
<sequence length="352" mass="38713">MGCRASDHNLNGNFLNMKRRDLIKSAAAGLAAAPLALSATTAKAATSLRMQTYWGKEANEIFDAFTDDVKTASNDELRIRRYTGSSLVPDAEMFQAVGKGTIDMCQGYAGYWPGQLDIASIEAGLPGAWTNYDEAMYIMDTKGLIGLIREAYAEHNVHYLGPIMGGPFDLLTKQPVKSLDDLKTMKIRATPSVAKILEQFDIPTVFLPGSELYVGLSTGTIDGVIYAGTNEYLSMKLYEAAKYYTSLNMVSPGYTDQILVNLEKWNSLTEEQRKCIELGYEKHATKMHTWMVSGSIDASTTGHFEMSALPAEDSARLRKAADVIWEEEAAKSERNKKAIEILREAAKATGRA</sequence>
<dbReference type="PROSITE" id="PS51318">
    <property type="entry name" value="TAT"/>
    <property type="match status" value="1"/>
</dbReference>
<comment type="caution">
    <text evidence="3">The sequence shown here is derived from an EMBL/GenBank/DDBJ whole genome shotgun (WGS) entry which is preliminary data.</text>
</comment>
<dbReference type="Proteomes" id="UP000599578">
    <property type="component" value="Unassembled WGS sequence"/>
</dbReference>
<evidence type="ECO:0000313" key="3">
    <source>
        <dbReference type="EMBL" id="GGO86539.1"/>
    </source>
</evidence>
<dbReference type="EMBL" id="BMLT01000011">
    <property type="protein sequence ID" value="GGO86539.1"/>
    <property type="molecule type" value="Genomic_DNA"/>
</dbReference>
<proteinExistence type="predicted"/>
<dbReference type="NCBIfam" id="NF037995">
    <property type="entry name" value="TRAP_S1"/>
    <property type="match status" value="1"/>
</dbReference>
<dbReference type="InterPro" id="IPR038404">
    <property type="entry name" value="TRAP_DctP_sf"/>
</dbReference>
<dbReference type="InterPro" id="IPR018389">
    <property type="entry name" value="DctP_fam"/>
</dbReference>
<accession>A0A917ZP40</accession>
<protein>
    <submittedName>
        <fullName evidence="3">ABC transporter substrate-binding protein</fullName>
    </submittedName>
</protein>
<reference evidence="3 4" key="1">
    <citation type="journal article" date="2014" name="Int. J. Syst. Evol. Microbiol.">
        <title>Complete genome sequence of Corynebacterium casei LMG S-19264T (=DSM 44701T), isolated from a smear-ripened cheese.</title>
        <authorList>
            <consortium name="US DOE Joint Genome Institute (JGI-PGF)"/>
            <person name="Walter F."/>
            <person name="Albersmeier A."/>
            <person name="Kalinowski J."/>
            <person name="Ruckert C."/>
        </authorList>
    </citation>
    <scope>NUCLEOTIDE SEQUENCE [LARGE SCALE GENOMIC DNA]</scope>
    <source>
        <strain evidence="3 4">CGMCC 1.7286</strain>
    </source>
</reference>
<feature type="signal peptide" evidence="2">
    <location>
        <begin position="1"/>
        <end position="44"/>
    </location>
</feature>
<dbReference type="AlphaFoldDB" id="A0A917ZP40"/>
<feature type="chain" id="PRO_5036779844" evidence="2">
    <location>
        <begin position="45"/>
        <end position="352"/>
    </location>
</feature>
<gene>
    <name evidence="3" type="ORF">GCM10011348_37590</name>
</gene>
<organism evidence="3 4">
    <name type="scientific">Marinobacterium nitratireducens</name>
    <dbReference type="NCBI Taxonomy" id="518897"/>
    <lineage>
        <taxon>Bacteria</taxon>
        <taxon>Pseudomonadati</taxon>
        <taxon>Pseudomonadota</taxon>
        <taxon>Gammaproteobacteria</taxon>
        <taxon>Oceanospirillales</taxon>
        <taxon>Oceanospirillaceae</taxon>
        <taxon>Marinobacterium</taxon>
    </lineage>
</organism>
<keyword evidence="1 2" id="KW-0732">Signal</keyword>
<evidence type="ECO:0000313" key="4">
    <source>
        <dbReference type="Proteomes" id="UP000599578"/>
    </source>
</evidence>
<dbReference type="GO" id="GO:0055085">
    <property type="term" value="P:transmembrane transport"/>
    <property type="evidence" value="ECO:0007669"/>
    <property type="project" value="InterPro"/>
</dbReference>